<protein>
    <submittedName>
        <fullName evidence="1">Uncharacterized protein</fullName>
    </submittedName>
</protein>
<accession>A0ACC2B7F2</accession>
<reference evidence="2" key="1">
    <citation type="journal article" date="2024" name="Proc. Natl. Acad. Sci. U.S.A.">
        <title>Extraordinary preservation of gene collinearity over three hundred million years revealed in homosporous lycophytes.</title>
        <authorList>
            <person name="Li C."/>
            <person name="Wickell D."/>
            <person name="Kuo L.Y."/>
            <person name="Chen X."/>
            <person name="Nie B."/>
            <person name="Liao X."/>
            <person name="Peng D."/>
            <person name="Ji J."/>
            <person name="Jenkins J."/>
            <person name="Williams M."/>
            <person name="Shu S."/>
            <person name="Plott C."/>
            <person name="Barry K."/>
            <person name="Rajasekar S."/>
            <person name="Grimwood J."/>
            <person name="Han X."/>
            <person name="Sun S."/>
            <person name="Hou Z."/>
            <person name="He W."/>
            <person name="Dai G."/>
            <person name="Sun C."/>
            <person name="Schmutz J."/>
            <person name="Leebens-Mack J.H."/>
            <person name="Li F.W."/>
            <person name="Wang L."/>
        </authorList>
    </citation>
    <scope>NUCLEOTIDE SEQUENCE [LARGE SCALE GENOMIC DNA]</scope>
    <source>
        <strain evidence="2">cv. PW_Plant_1</strain>
    </source>
</reference>
<organism evidence="1 2">
    <name type="scientific">Diphasiastrum complanatum</name>
    <name type="common">Issler's clubmoss</name>
    <name type="synonym">Lycopodium complanatum</name>
    <dbReference type="NCBI Taxonomy" id="34168"/>
    <lineage>
        <taxon>Eukaryota</taxon>
        <taxon>Viridiplantae</taxon>
        <taxon>Streptophyta</taxon>
        <taxon>Embryophyta</taxon>
        <taxon>Tracheophyta</taxon>
        <taxon>Lycopodiopsida</taxon>
        <taxon>Lycopodiales</taxon>
        <taxon>Lycopodiaceae</taxon>
        <taxon>Lycopodioideae</taxon>
        <taxon>Diphasiastrum</taxon>
    </lineage>
</organism>
<comment type="caution">
    <text evidence="1">The sequence shown here is derived from an EMBL/GenBank/DDBJ whole genome shotgun (WGS) entry which is preliminary data.</text>
</comment>
<keyword evidence="2" id="KW-1185">Reference proteome</keyword>
<dbReference type="Proteomes" id="UP001162992">
    <property type="component" value="Chromosome 17"/>
</dbReference>
<sequence length="554" mass="61496">MEQLVNFVIRPPRADYSPSHDLLEQEFVLKGHKYERKDLEVQNSRGHALQCSHYKPQRVPEDTSLPCVIYCHGNSGCRADANEAAIILLPSNITIFTLDFSGSGLSDGDYVSLGWNEMEDLKAVVSYLRTDKQVSRIGLWGRSMGAVTSLMYGAQDPSIAGMVLDSPFSNLFDLMLELVDVYKIRLPKFTVKVAVQYMRKVIQKKAQFDIMDLDAVKVADKCFIPALFGHATEDLFIQPHHSDLIFKAYAGDKNIIKFEGDHNSPRPQFYYDSITIFFFNVLRPPIDPVAEAAPDSLYFEGFELDDDFDESVLYEIMSSVHPSHPISGSSTSAPNDRKVPEFSAETTEEAINHSRSRWQMSKTVVPNNLSSQCDGVSDLARSDSLQTQSGDSTSCSHLEVPKHLSSPCDAILDVARNSTLQREIVGSTSCPQLKAKEYESYYNCTLPVANGAESIDDSWEGISPNGASDTSVQVSPCSTDDFALVPSNPLDEERMLMEAIAASLKDLSIRETKDKETLDNSNTADNTATSRLESLSQRIKLGLFKGMGSRRSTR</sequence>
<evidence type="ECO:0000313" key="2">
    <source>
        <dbReference type="Proteomes" id="UP001162992"/>
    </source>
</evidence>
<proteinExistence type="predicted"/>
<name>A0ACC2B7F2_DIPCM</name>
<evidence type="ECO:0000313" key="1">
    <source>
        <dbReference type="EMBL" id="KAJ7525709.1"/>
    </source>
</evidence>
<dbReference type="EMBL" id="CM055108">
    <property type="protein sequence ID" value="KAJ7525709.1"/>
    <property type="molecule type" value="Genomic_DNA"/>
</dbReference>
<gene>
    <name evidence="1" type="ORF">O6H91_17G062500</name>
</gene>